<sequence>MPSFPNGLGDIIEPSTESAALIASTLFQAGIPAALWGLCAAAEYGGDLCPLDIELLVNDNDQEHAFTILTSHGLIPSIADDHDTLSPTTFASWRQSSSNHQYRDRRDLRHGAPIYEVPPAQSLDSNSQPVFIPRMFIILYSTELTGLAPLPPPTSYPELLSPSVQNLSESPYVPLSALPGVAGREEDSPAEFATCLLPTFSRLVESEMHVLPQDPSPDSLEWGQHMAQLSALVHSRSCPGGLDHVPAIAAPKFHEFIKWVQLSRKGKRDCHALQRLQEDYKQHGTSVKSITSRHLTLQVPLTIWKRINLICSIM</sequence>
<keyword evidence="2" id="KW-1185">Reference proteome</keyword>
<dbReference type="RefSeq" id="XP_022397011.1">
    <property type="nucleotide sequence ID" value="XM_022543814.1"/>
</dbReference>
<organism evidence="1 2">
    <name type="scientific">Aspergillus glaucus CBS 516.65</name>
    <dbReference type="NCBI Taxonomy" id="1160497"/>
    <lineage>
        <taxon>Eukaryota</taxon>
        <taxon>Fungi</taxon>
        <taxon>Dikarya</taxon>
        <taxon>Ascomycota</taxon>
        <taxon>Pezizomycotina</taxon>
        <taxon>Eurotiomycetes</taxon>
        <taxon>Eurotiomycetidae</taxon>
        <taxon>Eurotiales</taxon>
        <taxon>Aspergillaceae</taxon>
        <taxon>Aspergillus</taxon>
        <taxon>Aspergillus subgen. Aspergillus</taxon>
    </lineage>
</organism>
<dbReference type="EMBL" id="KV878911">
    <property type="protein sequence ID" value="OJJ80313.1"/>
    <property type="molecule type" value="Genomic_DNA"/>
</dbReference>
<reference evidence="2" key="1">
    <citation type="journal article" date="2017" name="Genome Biol.">
        <title>Comparative genomics reveals high biological diversity and specific adaptations in the industrially and medically important fungal genus Aspergillus.</title>
        <authorList>
            <person name="de Vries R.P."/>
            <person name="Riley R."/>
            <person name="Wiebenga A."/>
            <person name="Aguilar-Osorio G."/>
            <person name="Amillis S."/>
            <person name="Uchima C.A."/>
            <person name="Anderluh G."/>
            <person name="Asadollahi M."/>
            <person name="Askin M."/>
            <person name="Barry K."/>
            <person name="Battaglia E."/>
            <person name="Bayram O."/>
            <person name="Benocci T."/>
            <person name="Braus-Stromeyer S.A."/>
            <person name="Caldana C."/>
            <person name="Canovas D."/>
            <person name="Cerqueira G.C."/>
            <person name="Chen F."/>
            <person name="Chen W."/>
            <person name="Choi C."/>
            <person name="Clum A."/>
            <person name="Dos Santos R.A."/>
            <person name="Damasio A.R."/>
            <person name="Diallinas G."/>
            <person name="Emri T."/>
            <person name="Fekete E."/>
            <person name="Flipphi M."/>
            <person name="Freyberg S."/>
            <person name="Gallo A."/>
            <person name="Gournas C."/>
            <person name="Habgood R."/>
            <person name="Hainaut M."/>
            <person name="Harispe M.L."/>
            <person name="Henrissat B."/>
            <person name="Hilden K.S."/>
            <person name="Hope R."/>
            <person name="Hossain A."/>
            <person name="Karabika E."/>
            <person name="Karaffa L."/>
            <person name="Karanyi Z."/>
            <person name="Krasevec N."/>
            <person name="Kuo A."/>
            <person name="Kusch H."/>
            <person name="LaButti K."/>
            <person name="Lagendijk E.L."/>
            <person name="Lapidus A."/>
            <person name="Levasseur A."/>
            <person name="Lindquist E."/>
            <person name="Lipzen A."/>
            <person name="Logrieco A.F."/>
            <person name="MacCabe A."/>
            <person name="Maekelae M.R."/>
            <person name="Malavazi I."/>
            <person name="Melin P."/>
            <person name="Meyer V."/>
            <person name="Mielnichuk N."/>
            <person name="Miskei M."/>
            <person name="Molnar A.P."/>
            <person name="Mule G."/>
            <person name="Ngan C.Y."/>
            <person name="Orejas M."/>
            <person name="Orosz E."/>
            <person name="Ouedraogo J.P."/>
            <person name="Overkamp K.M."/>
            <person name="Park H.-S."/>
            <person name="Perrone G."/>
            <person name="Piumi F."/>
            <person name="Punt P.J."/>
            <person name="Ram A.F."/>
            <person name="Ramon A."/>
            <person name="Rauscher S."/>
            <person name="Record E."/>
            <person name="Riano-Pachon D.M."/>
            <person name="Robert V."/>
            <person name="Roehrig J."/>
            <person name="Ruller R."/>
            <person name="Salamov A."/>
            <person name="Salih N.S."/>
            <person name="Samson R.A."/>
            <person name="Sandor E."/>
            <person name="Sanguinetti M."/>
            <person name="Schuetze T."/>
            <person name="Sepcic K."/>
            <person name="Shelest E."/>
            <person name="Sherlock G."/>
            <person name="Sophianopoulou V."/>
            <person name="Squina F.M."/>
            <person name="Sun H."/>
            <person name="Susca A."/>
            <person name="Todd R.B."/>
            <person name="Tsang A."/>
            <person name="Unkles S.E."/>
            <person name="van de Wiele N."/>
            <person name="van Rossen-Uffink D."/>
            <person name="Oliveira J.V."/>
            <person name="Vesth T.C."/>
            <person name="Visser J."/>
            <person name="Yu J.-H."/>
            <person name="Zhou M."/>
            <person name="Andersen M.R."/>
            <person name="Archer D.B."/>
            <person name="Baker S.E."/>
            <person name="Benoit I."/>
            <person name="Brakhage A.A."/>
            <person name="Braus G.H."/>
            <person name="Fischer R."/>
            <person name="Frisvad J.C."/>
            <person name="Goldman G.H."/>
            <person name="Houbraken J."/>
            <person name="Oakley B."/>
            <person name="Pocsi I."/>
            <person name="Scazzocchio C."/>
            <person name="Seiboth B."/>
            <person name="vanKuyk P.A."/>
            <person name="Wortman J."/>
            <person name="Dyer P.S."/>
            <person name="Grigoriev I.V."/>
        </authorList>
    </citation>
    <scope>NUCLEOTIDE SEQUENCE [LARGE SCALE GENOMIC DNA]</scope>
    <source>
        <strain evidence="2">CBS 516.65</strain>
    </source>
</reference>
<dbReference type="Proteomes" id="UP000184300">
    <property type="component" value="Unassembled WGS sequence"/>
</dbReference>
<dbReference type="AlphaFoldDB" id="A0A1L9V8T7"/>
<protein>
    <submittedName>
        <fullName evidence="1">Uncharacterized protein</fullName>
    </submittedName>
</protein>
<proteinExistence type="predicted"/>
<gene>
    <name evidence="1" type="ORF">ASPGLDRAFT_29012</name>
</gene>
<accession>A0A1L9V8T7</accession>
<evidence type="ECO:0000313" key="2">
    <source>
        <dbReference type="Proteomes" id="UP000184300"/>
    </source>
</evidence>
<evidence type="ECO:0000313" key="1">
    <source>
        <dbReference type="EMBL" id="OJJ80313.1"/>
    </source>
</evidence>
<name>A0A1L9V8T7_ASPGL</name>
<dbReference type="VEuPathDB" id="FungiDB:ASPGLDRAFT_29012"/>
<dbReference type="OrthoDB" id="4520106at2759"/>
<dbReference type="GeneID" id="34460075"/>